<dbReference type="PANTHER" id="PTHR42879:SF2">
    <property type="entry name" value="3-OXOACYL-[ACYL-CARRIER-PROTEIN] REDUCTASE FABG"/>
    <property type="match status" value="1"/>
</dbReference>
<evidence type="ECO:0000313" key="4">
    <source>
        <dbReference type="EMBL" id="BDG60213.1"/>
    </source>
</evidence>
<evidence type="ECO:0000256" key="2">
    <source>
        <dbReference type="ARBA" id="ARBA00023002"/>
    </source>
</evidence>
<dbReference type="Proteomes" id="UP001163687">
    <property type="component" value="Chromosome"/>
</dbReference>
<dbReference type="KEGG" id="cmic:caldi_13030"/>
<comment type="similarity">
    <text evidence="1">Belongs to the short-chain dehydrogenases/reductases (SDR) family.</text>
</comment>
<dbReference type="AlphaFoldDB" id="A0AA35G8A2"/>
<evidence type="ECO:0000313" key="5">
    <source>
        <dbReference type="Proteomes" id="UP001163687"/>
    </source>
</evidence>
<dbReference type="Pfam" id="PF13561">
    <property type="entry name" value="adh_short_C2"/>
    <property type="match status" value="1"/>
</dbReference>
<dbReference type="InterPro" id="IPR036291">
    <property type="entry name" value="NAD(P)-bd_dom_sf"/>
</dbReference>
<dbReference type="Gene3D" id="3.40.50.720">
    <property type="entry name" value="NAD(P)-binding Rossmann-like Domain"/>
    <property type="match status" value="1"/>
</dbReference>
<dbReference type="PROSITE" id="PS00061">
    <property type="entry name" value="ADH_SHORT"/>
    <property type="match status" value="1"/>
</dbReference>
<dbReference type="NCBIfam" id="NF009466">
    <property type="entry name" value="PRK12826.1-2"/>
    <property type="match status" value="1"/>
</dbReference>
<dbReference type="EMBL" id="AP025628">
    <property type="protein sequence ID" value="BDG60213.1"/>
    <property type="molecule type" value="Genomic_DNA"/>
</dbReference>
<dbReference type="SUPFAM" id="SSF51735">
    <property type="entry name" value="NAD(P)-binding Rossmann-fold domains"/>
    <property type="match status" value="1"/>
</dbReference>
<dbReference type="FunFam" id="3.40.50.720:FF:000084">
    <property type="entry name" value="Short-chain dehydrogenase reductase"/>
    <property type="match status" value="1"/>
</dbReference>
<protein>
    <submittedName>
        <fullName evidence="4">Beta-ketoacyl-ACP reductase</fullName>
    </submittedName>
</protein>
<dbReference type="InterPro" id="IPR020904">
    <property type="entry name" value="Sc_DH/Rdtase_CS"/>
</dbReference>
<reference evidence="4" key="1">
    <citation type="submission" date="2022-03" db="EMBL/GenBank/DDBJ databases">
        <title>Complete genome sequence of Caldinitratiruptor microaerophilus.</title>
        <authorList>
            <person name="Mukaiyama R."/>
            <person name="Nishiyama T."/>
            <person name="Ueda K."/>
        </authorList>
    </citation>
    <scope>NUCLEOTIDE SEQUENCE</scope>
    <source>
        <strain evidence="4">JCM 16183</strain>
    </source>
</reference>
<dbReference type="PRINTS" id="PR00080">
    <property type="entry name" value="SDRFAMILY"/>
</dbReference>
<proteinExistence type="inferred from homology"/>
<dbReference type="PRINTS" id="PR00081">
    <property type="entry name" value="GDHRDH"/>
</dbReference>
<keyword evidence="3" id="KW-0443">Lipid metabolism</keyword>
<keyword evidence="5" id="KW-1185">Reference proteome</keyword>
<dbReference type="GO" id="GO:0008206">
    <property type="term" value="P:bile acid metabolic process"/>
    <property type="evidence" value="ECO:0007669"/>
    <property type="project" value="UniProtKB-ARBA"/>
</dbReference>
<gene>
    <name evidence="4" type="ORF">caldi_13030</name>
</gene>
<keyword evidence="2" id="KW-0560">Oxidoreductase</keyword>
<organism evidence="4 5">
    <name type="scientific">Caldinitratiruptor microaerophilus</name>
    <dbReference type="NCBI Taxonomy" id="671077"/>
    <lineage>
        <taxon>Bacteria</taxon>
        <taxon>Bacillati</taxon>
        <taxon>Bacillota</taxon>
        <taxon>Clostridia</taxon>
        <taxon>Eubacteriales</taxon>
        <taxon>Symbiobacteriaceae</taxon>
        <taxon>Caldinitratiruptor</taxon>
    </lineage>
</organism>
<dbReference type="GO" id="GO:0016491">
    <property type="term" value="F:oxidoreductase activity"/>
    <property type="evidence" value="ECO:0007669"/>
    <property type="project" value="UniProtKB-KW"/>
</dbReference>
<dbReference type="PANTHER" id="PTHR42879">
    <property type="entry name" value="3-OXOACYL-(ACYL-CARRIER-PROTEIN) REDUCTASE"/>
    <property type="match status" value="1"/>
</dbReference>
<evidence type="ECO:0000256" key="1">
    <source>
        <dbReference type="ARBA" id="ARBA00006484"/>
    </source>
</evidence>
<sequence>MAVTTDLSGRRALVTGASRGLGAAVARRLAAAGADVAVHYHRGEAGARDTAGEVQRAGRRALVLRADLADPDQVADLVRQVEDAWGGLDLIANNAGVAPVAPWPAVTPAGWRQVLAVDLDGPFHVLYHALPLLAGAPGGAAVVNVSSVAALTGGSFGPAYAAAKAGLVGLTRSAARELGPLGIRVNCVAPGPLDSPLARALPEEALAAMAAQTPLRRLGTYEEVAEVVAWLLSPAASHVNGQVIVVDGGRVMH</sequence>
<accession>A0AA35G8A2</accession>
<dbReference type="InterPro" id="IPR050259">
    <property type="entry name" value="SDR"/>
</dbReference>
<dbReference type="RefSeq" id="WP_264844277.1">
    <property type="nucleotide sequence ID" value="NZ_AP025628.1"/>
</dbReference>
<name>A0AA35G8A2_9FIRM</name>
<keyword evidence="3" id="KW-0753">Steroid metabolism</keyword>
<dbReference type="InterPro" id="IPR002347">
    <property type="entry name" value="SDR_fam"/>
</dbReference>
<evidence type="ECO:0000256" key="3">
    <source>
        <dbReference type="ARBA" id="ARBA00023221"/>
    </source>
</evidence>